<accession>A0A833R3N7</accession>
<feature type="region of interest" description="Disordered" evidence="1">
    <location>
        <begin position="1"/>
        <end position="99"/>
    </location>
</feature>
<name>A0A833R3N7_9POAL</name>
<dbReference type="PANTHER" id="PTHR13408:SF4">
    <property type="entry name" value="RNA POLYMERASE III RPC4"/>
    <property type="match status" value="1"/>
</dbReference>
<dbReference type="GO" id="GO:0003677">
    <property type="term" value="F:DNA binding"/>
    <property type="evidence" value="ECO:0007669"/>
    <property type="project" value="InterPro"/>
</dbReference>
<keyword evidence="2" id="KW-0240">DNA-directed RNA polymerase</keyword>
<evidence type="ECO:0000313" key="2">
    <source>
        <dbReference type="EMBL" id="KAF3329393.1"/>
    </source>
</evidence>
<protein>
    <submittedName>
        <fullName evidence="2">DNA-directed RNA polymerase III subunit RPC4</fullName>
    </submittedName>
</protein>
<proteinExistence type="predicted"/>
<dbReference type="GO" id="GO:0042797">
    <property type="term" value="P:tRNA transcription by RNA polymerase III"/>
    <property type="evidence" value="ECO:0007669"/>
    <property type="project" value="TreeGrafter"/>
</dbReference>
<keyword evidence="2" id="KW-0804">Transcription</keyword>
<sequence length="263" mass="28907">MAERSKNSPSSSRIKKLKFSPKAPVSKGKKATARSSVQQETEENTVIDKDIMTRLRTRQTVRKCAAGMKEDDSADQKPQSSSQEHSQSEVKKEKNYGPCIVLPLRPDNTNSEELNKIEFGQTSLTSSEMEASINPAKDLGLEKESDKERMLLFKFPNPLPCEIPAVNAEGTENKGKTKAKKIGCSLQQLPAGYVGKMLVYKSGKVKMKLGDVVFNVDPGVKCTFHEQAVAVNTKEGHFSQIGNVEQHVVVTPDVDALLEGSKK</sequence>
<keyword evidence="3" id="KW-1185">Reference proteome</keyword>
<dbReference type="Pfam" id="PF05132">
    <property type="entry name" value="RNA_pol_Rpc4"/>
    <property type="match status" value="1"/>
</dbReference>
<dbReference type="GO" id="GO:0005666">
    <property type="term" value="C:RNA polymerase III complex"/>
    <property type="evidence" value="ECO:0007669"/>
    <property type="project" value="InterPro"/>
</dbReference>
<dbReference type="OrthoDB" id="5836119at2759"/>
<dbReference type="Proteomes" id="UP000623129">
    <property type="component" value="Unassembled WGS sequence"/>
</dbReference>
<evidence type="ECO:0000313" key="3">
    <source>
        <dbReference type="Proteomes" id="UP000623129"/>
    </source>
</evidence>
<dbReference type="EMBL" id="SWLB01000014">
    <property type="protein sequence ID" value="KAF3329393.1"/>
    <property type="molecule type" value="Genomic_DNA"/>
</dbReference>
<comment type="caution">
    <text evidence="2">The sequence shown here is derived from an EMBL/GenBank/DDBJ whole genome shotgun (WGS) entry which is preliminary data.</text>
</comment>
<organism evidence="2 3">
    <name type="scientific">Carex littledalei</name>
    <dbReference type="NCBI Taxonomy" id="544730"/>
    <lineage>
        <taxon>Eukaryota</taxon>
        <taxon>Viridiplantae</taxon>
        <taxon>Streptophyta</taxon>
        <taxon>Embryophyta</taxon>
        <taxon>Tracheophyta</taxon>
        <taxon>Spermatophyta</taxon>
        <taxon>Magnoliopsida</taxon>
        <taxon>Liliopsida</taxon>
        <taxon>Poales</taxon>
        <taxon>Cyperaceae</taxon>
        <taxon>Cyperoideae</taxon>
        <taxon>Cariceae</taxon>
        <taxon>Carex</taxon>
        <taxon>Carex subgen. Euthyceras</taxon>
    </lineage>
</organism>
<feature type="compositionally biased region" description="Low complexity" evidence="1">
    <location>
        <begin position="76"/>
        <end position="85"/>
    </location>
</feature>
<gene>
    <name evidence="2" type="ORF">FCM35_KLT04724</name>
</gene>
<dbReference type="InterPro" id="IPR007811">
    <property type="entry name" value="RPC4"/>
</dbReference>
<feature type="compositionally biased region" description="Basic and acidic residues" evidence="1">
    <location>
        <begin position="86"/>
        <end position="95"/>
    </location>
</feature>
<reference evidence="2" key="1">
    <citation type="submission" date="2020-01" db="EMBL/GenBank/DDBJ databases">
        <title>Genome sequence of Kobresia littledalei, the first chromosome-level genome in the family Cyperaceae.</title>
        <authorList>
            <person name="Qu G."/>
        </authorList>
    </citation>
    <scope>NUCLEOTIDE SEQUENCE</scope>
    <source>
        <strain evidence="2">C.B.Clarke</strain>
        <tissue evidence="2">Leaf</tissue>
    </source>
</reference>
<dbReference type="AlphaFoldDB" id="A0A833R3N7"/>
<dbReference type="PANTHER" id="PTHR13408">
    <property type="entry name" value="DNA-DIRECTED RNA POLYMERASE III"/>
    <property type="match status" value="1"/>
</dbReference>
<evidence type="ECO:0000256" key="1">
    <source>
        <dbReference type="SAM" id="MobiDB-lite"/>
    </source>
</evidence>